<dbReference type="Gene3D" id="2.60.120.1060">
    <property type="entry name" value="NPCBM/NEW2 domain"/>
    <property type="match status" value="1"/>
</dbReference>
<dbReference type="RefSeq" id="WP_176968465.1">
    <property type="nucleotide sequence ID" value="NZ_FNON01000001.1"/>
</dbReference>
<dbReference type="Gene3D" id="3.40.50.11530">
    <property type="match status" value="1"/>
</dbReference>
<dbReference type="InterPro" id="IPR038637">
    <property type="entry name" value="NPCBM_sf"/>
</dbReference>
<proteinExistence type="predicted"/>
<dbReference type="SUPFAM" id="SSF49785">
    <property type="entry name" value="Galactose-binding domain-like"/>
    <property type="match status" value="1"/>
</dbReference>
<keyword evidence="3" id="KW-1185">Reference proteome</keyword>
<dbReference type="PROSITE" id="PS51534">
    <property type="entry name" value="SEFIR"/>
    <property type="match status" value="1"/>
</dbReference>
<accession>A0A1H2SQD1</accession>
<sequence length="318" mass="35360">MSGHDAPRVFVTYSHDSPDHVEKVQLFARFLRTVIGLDVRLDQWDDDRRRDWSLWAIDHLREADYVLVIASPEYKRRADGLAPPDKGRGAQFEAAMIRDNLTRNQAEQTERFLPVVFPGRSLDDIPSFLNPYSTTRFRVNEFTEDGVADLIAAITGRARFPMPERGHWAHGEAAGSQKVLLANGLPWLSSSAQVRVGPASINGVRYEDSIVYRPKTLGTDSVGFVEIDLGVSYRRLTAVAGVLDDAAEPFQVGHFRIFLDGVPQPEMTVSLGKPSLVDLDITGALKMRLEMCRPNPFAERGPAAVRLPELAWGGPKLA</sequence>
<dbReference type="STRING" id="589385.SAMN05421504_101304"/>
<evidence type="ECO:0000259" key="1">
    <source>
        <dbReference type="PROSITE" id="PS51534"/>
    </source>
</evidence>
<feature type="domain" description="SEFIR" evidence="1">
    <location>
        <begin position="6"/>
        <end position="146"/>
    </location>
</feature>
<evidence type="ECO:0000313" key="3">
    <source>
        <dbReference type="Proteomes" id="UP000199515"/>
    </source>
</evidence>
<dbReference type="InterPro" id="IPR013568">
    <property type="entry name" value="SEFIR_dom"/>
</dbReference>
<organism evidence="2 3">
    <name type="scientific">Amycolatopsis xylanica</name>
    <dbReference type="NCBI Taxonomy" id="589385"/>
    <lineage>
        <taxon>Bacteria</taxon>
        <taxon>Bacillati</taxon>
        <taxon>Actinomycetota</taxon>
        <taxon>Actinomycetes</taxon>
        <taxon>Pseudonocardiales</taxon>
        <taxon>Pseudonocardiaceae</taxon>
        <taxon>Amycolatopsis</taxon>
    </lineage>
</organism>
<gene>
    <name evidence="2" type="ORF">SAMN05421504_101304</name>
</gene>
<dbReference type="InterPro" id="IPR008979">
    <property type="entry name" value="Galactose-bd-like_sf"/>
</dbReference>
<dbReference type="AlphaFoldDB" id="A0A1H2SQD1"/>
<reference evidence="2 3" key="1">
    <citation type="submission" date="2016-10" db="EMBL/GenBank/DDBJ databases">
        <authorList>
            <person name="de Groot N.N."/>
        </authorList>
    </citation>
    <scope>NUCLEOTIDE SEQUENCE [LARGE SCALE GENOMIC DNA]</scope>
    <source>
        <strain evidence="2 3">CPCC 202699</strain>
    </source>
</reference>
<name>A0A1H2SQD1_9PSEU</name>
<dbReference type="Proteomes" id="UP000199515">
    <property type="component" value="Unassembled WGS sequence"/>
</dbReference>
<dbReference type="Pfam" id="PF08357">
    <property type="entry name" value="SEFIR"/>
    <property type="match status" value="1"/>
</dbReference>
<protein>
    <submittedName>
        <fullName evidence="2">NPCBM/NEW2 domain-containing protein</fullName>
    </submittedName>
</protein>
<dbReference type="EMBL" id="FNON01000001">
    <property type="protein sequence ID" value="SDW33810.1"/>
    <property type="molecule type" value="Genomic_DNA"/>
</dbReference>
<evidence type="ECO:0000313" key="2">
    <source>
        <dbReference type="EMBL" id="SDW33810.1"/>
    </source>
</evidence>
<dbReference type="InterPro" id="IPR035897">
    <property type="entry name" value="Toll_tir_struct_dom_sf"/>
</dbReference>
<dbReference type="SUPFAM" id="SSF52200">
    <property type="entry name" value="Toll/Interleukin receptor TIR domain"/>
    <property type="match status" value="1"/>
</dbReference>